<dbReference type="OrthoDB" id="6388152at2"/>
<reference evidence="3 4" key="1">
    <citation type="submission" date="2016-10" db="EMBL/GenBank/DDBJ databases">
        <authorList>
            <person name="de Groot N.N."/>
        </authorList>
    </citation>
    <scope>NUCLEOTIDE SEQUENCE [LARGE SCALE GENOMIC DNA]</scope>
    <source>
        <strain evidence="3 4">DSM 6059</strain>
    </source>
</reference>
<dbReference type="AlphaFoldDB" id="A0A1I1M425"/>
<accession>A0A1I1M425</accession>
<dbReference type="RefSeq" id="WP_091984455.1">
    <property type="nucleotide sequence ID" value="NZ_FOLO01000018.1"/>
</dbReference>
<protein>
    <submittedName>
        <fullName evidence="3">Leucine Rich repeat-containing protein</fullName>
    </submittedName>
</protein>
<dbReference type="PROSITE" id="PS51450">
    <property type="entry name" value="LRR"/>
    <property type="match status" value="2"/>
</dbReference>
<keyword evidence="4" id="KW-1185">Reference proteome</keyword>
<keyword evidence="1" id="KW-0433">Leucine-rich repeat</keyword>
<name>A0A1I1M425_9GAMM</name>
<dbReference type="InterPro" id="IPR032675">
    <property type="entry name" value="LRR_dom_sf"/>
</dbReference>
<evidence type="ECO:0000256" key="1">
    <source>
        <dbReference type="ARBA" id="ARBA00022614"/>
    </source>
</evidence>
<dbReference type="InterPro" id="IPR025875">
    <property type="entry name" value="Leu-rich_rpt_4"/>
</dbReference>
<dbReference type="SUPFAM" id="SSF52058">
    <property type="entry name" value="L domain-like"/>
    <property type="match status" value="1"/>
</dbReference>
<organism evidence="3 4">
    <name type="scientific">Pseudoalteromonas denitrificans DSM 6059</name>
    <dbReference type="NCBI Taxonomy" id="1123010"/>
    <lineage>
        <taxon>Bacteria</taxon>
        <taxon>Pseudomonadati</taxon>
        <taxon>Pseudomonadota</taxon>
        <taxon>Gammaproteobacteria</taxon>
        <taxon>Alteromonadales</taxon>
        <taxon>Pseudoalteromonadaceae</taxon>
        <taxon>Pseudoalteromonas</taxon>
    </lineage>
</organism>
<gene>
    <name evidence="3" type="ORF">SAMN02745724_02596</name>
</gene>
<evidence type="ECO:0000256" key="2">
    <source>
        <dbReference type="ARBA" id="ARBA00022737"/>
    </source>
</evidence>
<dbReference type="InterPro" id="IPR001611">
    <property type="entry name" value="Leu-rich_rpt"/>
</dbReference>
<dbReference type="Gene3D" id="3.80.10.10">
    <property type="entry name" value="Ribonuclease Inhibitor"/>
    <property type="match status" value="2"/>
</dbReference>
<dbReference type="PROSITE" id="PS51257">
    <property type="entry name" value="PROKAR_LIPOPROTEIN"/>
    <property type="match status" value="1"/>
</dbReference>
<dbReference type="InterPro" id="IPR050836">
    <property type="entry name" value="SDS22/Internalin_LRR"/>
</dbReference>
<keyword evidence="2" id="KW-0677">Repeat</keyword>
<dbReference type="Proteomes" id="UP000198862">
    <property type="component" value="Unassembled WGS sequence"/>
</dbReference>
<dbReference type="EMBL" id="FOLO01000018">
    <property type="protein sequence ID" value="SFC80179.1"/>
    <property type="molecule type" value="Genomic_DNA"/>
</dbReference>
<dbReference type="PANTHER" id="PTHR46652">
    <property type="entry name" value="LEUCINE-RICH REPEAT AND IQ DOMAIN-CONTAINING PROTEIN 1-RELATED"/>
    <property type="match status" value="1"/>
</dbReference>
<proteinExistence type="predicted"/>
<evidence type="ECO:0000313" key="3">
    <source>
        <dbReference type="EMBL" id="SFC80179.1"/>
    </source>
</evidence>
<evidence type="ECO:0000313" key="4">
    <source>
        <dbReference type="Proteomes" id="UP000198862"/>
    </source>
</evidence>
<dbReference type="Pfam" id="PF12799">
    <property type="entry name" value="LRR_4"/>
    <property type="match status" value="2"/>
</dbReference>
<dbReference type="STRING" id="1123010.SAMN02745724_02596"/>
<dbReference type="PANTHER" id="PTHR46652:SF3">
    <property type="entry name" value="LEUCINE-RICH REPEAT-CONTAINING PROTEIN 9"/>
    <property type="match status" value="1"/>
</dbReference>
<sequence>MKHYYFLLIVMILTGCNKKSQPQASNTEKVDTNDFSLSMCISSAKRKVNGDASKVIRLVCQTGGVKTLKGISELVNLEQLYLQNNKINTLIDLGKMPSLKIISLAGNHELTSLAGLEGAINLEELQATKSKNLKNISAIKGLTKLKTIAIMMADISDISALKNLNELEEVNFNYNKVQNISSLSNKPKLTSLHLYNNQIDSLEPLVNNKKMKLVGIGTKNMAHCEVLIELDKTLANDARIFGPKECGVNPE</sequence>